<dbReference type="PIRSF" id="PIRSF000114">
    <property type="entry name" value="Glycerol-3-P_dh"/>
    <property type="match status" value="1"/>
</dbReference>
<evidence type="ECO:0000256" key="3">
    <source>
        <dbReference type="ARBA" id="ARBA00022857"/>
    </source>
</evidence>
<dbReference type="EC" id="1.1.1.94" evidence="10 13"/>
<feature type="binding site" evidence="16">
    <location>
        <position position="254"/>
    </location>
    <ligand>
        <name>NAD(+)</name>
        <dbReference type="ChEBI" id="CHEBI:57540"/>
    </ligand>
</feature>
<dbReference type="AlphaFoldDB" id="A0A0L6JJX4"/>
<dbReference type="UniPathway" id="UPA00940"/>
<evidence type="ECO:0000259" key="19">
    <source>
        <dbReference type="Pfam" id="PF07479"/>
    </source>
</evidence>
<feature type="binding site" evidence="13">
    <location>
        <position position="254"/>
    </location>
    <ligand>
        <name>NADPH</name>
        <dbReference type="ChEBI" id="CHEBI:57783"/>
    </ligand>
</feature>
<dbReference type="SUPFAM" id="SSF51735">
    <property type="entry name" value="NAD(P)-binding Rossmann-fold domains"/>
    <property type="match status" value="1"/>
</dbReference>
<comment type="similarity">
    <text evidence="1 13 17">Belongs to the NAD-dependent glycerol-3-phosphate dehydrogenase family.</text>
</comment>
<dbReference type="FunFam" id="1.10.1040.10:FF:000001">
    <property type="entry name" value="Glycerol-3-phosphate dehydrogenase [NAD(P)+]"/>
    <property type="match status" value="1"/>
</dbReference>
<dbReference type="GO" id="GO:0141152">
    <property type="term" value="F:glycerol-3-phosphate dehydrogenase (NAD+) activity"/>
    <property type="evidence" value="ECO:0007669"/>
    <property type="project" value="RHEA"/>
</dbReference>
<dbReference type="GO" id="GO:0008654">
    <property type="term" value="P:phospholipid biosynthetic process"/>
    <property type="evidence" value="ECO:0007669"/>
    <property type="project" value="UniProtKB-KW"/>
</dbReference>
<dbReference type="GO" id="GO:0005829">
    <property type="term" value="C:cytosol"/>
    <property type="evidence" value="ECO:0007669"/>
    <property type="project" value="TreeGrafter"/>
</dbReference>
<keyword evidence="13" id="KW-0963">Cytoplasm</keyword>
<organism evidence="20 21">
    <name type="scientific">Pseudobacteroides cellulosolvens ATCC 35603 = DSM 2933</name>
    <dbReference type="NCBI Taxonomy" id="398512"/>
    <lineage>
        <taxon>Bacteria</taxon>
        <taxon>Bacillati</taxon>
        <taxon>Bacillota</taxon>
        <taxon>Clostridia</taxon>
        <taxon>Eubacteriales</taxon>
        <taxon>Oscillospiraceae</taxon>
        <taxon>Pseudobacteroides</taxon>
    </lineage>
</organism>
<protein>
    <recommendedName>
        <fullName evidence="11 13">Glycerol-3-phosphate dehydrogenase [NAD(P)+]</fullName>
        <ecNumber evidence="10 13">1.1.1.94</ecNumber>
    </recommendedName>
    <alternativeName>
        <fullName evidence="13">NAD(P)(+)-dependent glycerol-3-phosphate dehydrogenase</fullName>
    </alternativeName>
    <alternativeName>
        <fullName evidence="12 13">NAD(P)H-dependent dihydroxyacetone-phosphate reductase</fullName>
    </alternativeName>
</protein>
<feature type="binding site" evidence="13">
    <location>
        <position position="107"/>
    </location>
    <ligand>
        <name>sn-glycerol 3-phosphate</name>
        <dbReference type="ChEBI" id="CHEBI:57597"/>
    </ligand>
</feature>
<feature type="binding site" evidence="16">
    <location>
        <position position="84"/>
    </location>
    <ligand>
        <name>NAD(+)</name>
        <dbReference type="ChEBI" id="CHEBI:57540"/>
    </ligand>
</feature>
<dbReference type="PANTHER" id="PTHR11728:SF1">
    <property type="entry name" value="GLYCEROL-3-PHOSPHATE DEHYDROGENASE [NAD(+)] 2, CHLOROPLASTIC"/>
    <property type="match status" value="1"/>
</dbReference>
<evidence type="ECO:0000256" key="15">
    <source>
        <dbReference type="PIRSR" id="PIRSR000114-2"/>
    </source>
</evidence>
<dbReference type="Pfam" id="PF01210">
    <property type="entry name" value="NAD_Gly3P_dh_N"/>
    <property type="match status" value="1"/>
</dbReference>
<dbReference type="GO" id="GO:0046168">
    <property type="term" value="P:glycerol-3-phosphate catabolic process"/>
    <property type="evidence" value="ECO:0007669"/>
    <property type="project" value="InterPro"/>
</dbReference>
<keyword evidence="2 13" id="KW-0444">Lipid biosynthesis</keyword>
<feature type="binding site" evidence="13">
    <location>
        <position position="243"/>
    </location>
    <ligand>
        <name>sn-glycerol 3-phosphate</name>
        <dbReference type="ChEBI" id="CHEBI:57597"/>
    </ligand>
</feature>
<dbReference type="InterPro" id="IPR013328">
    <property type="entry name" value="6PGD_dom2"/>
</dbReference>
<dbReference type="GO" id="GO:0051287">
    <property type="term" value="F:NAD binding"/>
    <property type="evidence" value="ECO:0007669"/>
    <property type="project" value="InterPro"/>
</dbReference>
<evidence type="ECO:0000256" key="7">
    <source>
        <dbReference type="ARBA" id="ARBA00023209"/>
    </source>
</evidence>
<feature type="binding site" evidence="13">
    <location>
        <position position="190"/>
    </location>
    <ligand>
        <name>sn-glycerol 3-phosphate</name>
        <dbReference type="ChEBI" id="CHEBI:57597"/>
    </ligand>
</feature>
<dbReference type="InterPro" id="IPR008927">
    <property type="entry name" value="6-PGluconate_DH-like_C_sf"/>
</dbReference>
<dbReference type="PROSITE" id="PS00957">
    <property type="entry name" value="NAD_G3PDH"/>
    <property type="match status" value="1"/>
</dbReference>
<evidence type="ECO:0000256" key="16">
    <source>
        <dbReference type="PIRSR" id="PIRSR000114-3"/>
    </source>
</evidence>
<feature type="binding site" evidence="15">
    <location>
        <begin position="254"/>
        <end position="255"/>
    </location>
    <ligand>
        <name>substrate</name>
    </ligand>
</feature>
<feature type="binding site" evidence="13">
    <location>
        <position position="107"/>
    </location>
    <ligand>
        <name>NADPH</name>
        <dbReference type="ChEBI" id="CHEBI:57783"/>
    </ligand>
</feature>
<comment type="caution">
    <text evidence="13">Lacks conserved residue(s) required for the propagation of feature annotation.</text>
</comment>
<keyword evidence="3 13" id="KW-0521">NADP</keyword>
<comment type="caution">
    <text evidence="20">The sequence shown here is derived from an EMBL/GenBank/DDBJ whole genome shotgun (WGS) entry which is preliminary data.</text>
</comment>
<evidence type="ECO:0000256" key="14">
    <source>
        <dbReference type="PIRSR" id="PIRSR000114-1"/>
    </source>
</evidence>
<evidence type="ECO:0000256" key="17">
    <source>
        <dbReference type="RuleBase" id="RU000437"/>
    </source>
</evidence>
<comment type="subcellular location">
    <subcellularLocation>
        <location evidence="13">Cytoplasm</location>
    </subcellularLocation>
</comment>
<gene>
    <name evidence="13" type="primary">gpsA</name>
    <name evidence="20" type="ORF">Bccel_1312</name>
</gene>
<feature type="domain" description="Glycerol-3-phosphate dehydrogenase NAD-dependent C-terminal" evidence="19">
    <location>
        <begin position="179"/>
        <end position="319"/>
    </location>
</feature>
<evidence type="ECO:0000256" key="8">
    <source>
        <dbReference type="ARBA" id="ARBA00023264"/>
    </source>
</evidence>
<keyword evidence="4 13" id="KW-0560">Oxidoreductase</keyword>
<feature type="binding site" evidence="13">
    <location>
        <position position="12"/>
    </location>
    <ligand>
        <name>NADPH</name>
        <dbReference type="ChEBI" id="CHEBI:57783"/>
    </ligand>
</feature>
<evidence type="ECO:0000256" key="5">
    <source>
        <dbReference type="ARBA" id="ARBA00023027"/>
    </source>
</evidence>
<feature type="binding site" evidence="13">
    <location>
        <position position="254"/>
    </location>
    <ligand>
        <name>sn-glycerol 3-phosphate</name>
        <dbReference type="ChEBI" id="CHEBI:57597"/>
    </ligand>
</feature>
<dbReference type="Gene3D" id="3.40.50.720">
    <property type="entry name" value="NAD(P)-binding Rossmann-like Domain"/>
    <property type="match status" value="1"/>
</dbReference>
<dbReference type="STRING" id="398512.Bccel_1312"/>
<feature type="binding site" evidence="13">
    <location>
        <position position="139"/>
    </location>
    <ligand>
        <name>NADPH</name>
        <dbReference type="ChEBI" id="CHEBI:57783"/>
    </ligand>
</feature>
<evidence type="ECO:0000256" key="11">
    <source>
        <dbReference type="ARBA" id="ARBA00069372"/>
    </source>
</evidence>
<keyword evidence="8 13" id="KW-1208">Phospholipid metabolism</keyword>
<dbReference type="FunFam" id="3.40.50.720:FF:000019">
    <property type="entry name" value="Glycerol-3-phosphate dehydrogenase [NAD(P)+]"/>
    <property type="match status" value="1"/>
</dbReference>
<dbReference type="EMBL" id="LGTC01000001">
    <property type="protein sequence ID" value="KNY26050.1"/>
    <property type="molecule type" value="Genomic_DNA"/>
</dbReference>
<dbReference type="Proteomes" id="UP000036923">
    <property type="component" value="Unassembled WGS sequence"/>
</dbReference>
<dbReference type="NCBIfam" id="NF000941">
    <property type="entry name" value="PRK00094.1-3"/>
    <property type="match status" value="1"/>
</dbReference>
<evidence type="ECO:0000313" key="20">
    <source>
        <dbReference type="EMBL" id="KNY26050.1"/>
    </source>
</evidence>
<feature type="binding site" evidence="13">
    <location>
        <position position="13"/>
    </location>
    <ligand>
        <name>NADPH</name>
        <dbReference type="ChEBI" id="CHEBI:57783"/>
    </ligand>
</feature>
<evidence type="ECO:0000256" key="2">
    <source>
        <dbReference type="ARBA" id="ARBA00022516"/>
    </source>
</evidence>
<dbReference type="NCBIfam" id="NF000940">
    <property type="entry name" value="PRK00094.1-2"/>
    <property type="match status" value="1"/>
</dbReference>
<feature type="domain" description="Glycerol-3-phosphate dehydrogenase NAD-dependent N-terminal" evidence="18">
    <location>
        <begin position="4"/>
        <end position="159"/>
    </location>
</feature>
<dbReference type="PATRIC" id="fig|398512.5.peg.1363"/>
<evidence type="ECO:0000259" key="18">
    <source>
        <dbReference type="Pfam" id="PF01210"/>
    </source>
</evidence>
<dbReference type="InterPro" id="IPR006168">
    <property type="entry name" value="G3P_DH_NAD-dep"/>
</dbReference>
<feature type="binding site" evidence="13">
    <location>
        <position position="255"/>
    </location>
    <ligand>
        <name>sn-glycerol 3-phosphate</name>
        <dbReference type="ChEBI" id="CHEBI:57597"/>
    </ligand>
</feature>
<dbReference type="Pfam" id="PF07479">
    <property type="entry name" value="NAD_Gly3P_dh_C"/>
    <property type="match status" value="1"/>
</dbReference>
<feature type="binding site" evidence="13">
    <location>
        <position position="253"/>
    </location>
    <ligand>
        <name>sn-glycerol 3-phosphate</name>
        <dbReference type="ChEBI" id="CHEBI:57597"/>
    </ligand>
</feature>
<reference evidence="21" key="1">
    <citation type="submission" date="2015-07" db="EMBL/GenBank/DDBJ databases">
        <title>Near-Complete Genome Sequence of the Cellulolytic Bacterium Bacteroides (Pseudobacteroides) cellulosolvens ATCC 35603.</title>
        <authorList>
            <person name="Dassa B."/>
            <person name="Utturkar S.M."/>
            <person name="Klingeman D.M."/>
            <person name="Hurt R.A."/>
            <person name="Keller M."/>
            <person name="Xu J."/>
            <person name="Reddy Y.H.K."/>
            <person name="Borovok I."/>
            <person name="Grinberg I.R."/>
            <person name="Lamed R."/>
            <person name="Zhivin O."/>
            <person name="Bayer E.A."/>
            <person name="Brown S.D."/>
        </authorList>
    </citation>
    <scope>NUCLEOTIDE SEQUENCE [LARGE SCALE GENOMIC DNA]</scope>
    <source>
        <strain evidence="21">DSM 2933</strain>
    </source>
</reference>
<comment type="pathway">
    <text evidence="13">Membrane lipid metabolism; glycerophospholipid metabolism.</text>
</comment>
<evidence type="ECO:0000256" key="12">
    <source>
        <dbReference type="ARBA" id="ARBA00080511"/>
    </source>
</evidence>
<dbReference type="GO" id="GO:0005975">
    <property type="term" value="P:carbohydrate metabolic process"/>
    <property type="evidence" value="ECO:0007669"/>
    <property type="project" value="InterPro"/>
</dbReference>
<comment type="function">
    <text evidence="13">Catalyzes the reduction of the glycolytic intermediate dihydroxyacetone phosphate (DHAP) to sn-glycerol 3-phosphate (G3P), the key precursor for phospholipid synthesis.</text>
</comment>
<dbReference type="RefSeq" id="WP_036944330.1">
    <property type="nucleotide sequence ID" value="NZ_JQKC01000027.1"/>
</dbReference>
<dbReference type="PRINTS" id="PR00077">
    <property type="entry name" value="GPDHDRGNASE"/>
</dbReference>
<accession>A0A0L6JJX4</accession>
<feature type="active site" description="Proton acceptor" evidence="13 14">
    <location>
        <position position="190"/>
    </location>
</feature>
<dbReference type="PANTHER" id="PTHR11728">
    <property type="entry name" value="GLYCEROL-3-PHOSPHATE DEHYDROGENASE"/>
    <property type="match status" value="1"/>
</dbReference>
<dbReference type="NCBIfam" id="NF000942">
    <property type="entry name" value="PRK00094.1-4"/>
    <property type="match status" value="1"/>
</dbReference>
<dbReference type="HAMAP" id="MF_00394">
    <property type="entry name" value="NAD_Glyc3P_dehydrog"/>
    <property type="match status" value="1"/>
</dbReference>
<feature type="binding site" evidence="13">
    <location>
        <position position="278"/>
    </location>
    <ligand>
        <name>NADPH</name>
        <dbReference type="ChEBI" id="CHEBI:57783"/>
    </ligand>
</feature>
<dbReference type="OrthoDB" id="9812273at2"/>
<evidence type="ECO:0000256" key="13">
    <source>
        <dbReference type="HAMAP-Rule" id="MF_00394"/>
    </source>
</evidence>
<keyword evidence="5 13" id="KW-0520">NAD</keyword>
<feature type="binding site" evidence="16">
    <location>
        <position position="139"/>
    </location>
    <ligand>
        <name>NAD(+)</name>
        <dbReference type="ChEBI" id="CHEBI:57540"/>
    </ligand>
</feature>
<name>A0A0L6JJX4_9FIRM</name>
<sequence>MGKNICIMGAGSWGTALSVLLATNGHKVRMWSFFKEEAEGINTHRENIAKLPGVWVPDTVTCTNDVNEALQDAEAVIMVVPSEFMRSTMKTIKGALKDNTIVVSCSKGLEDETFLTMSQIIKEEAPNVRVVALSGPSHAEEVGRSIPTAIVAASVDNEAALFVQDIFMSPMFRVYTNSDIIGVELGGAIKNVIALCAGISDGLGFGDNTKAALMTRGITEMSRLGEIMGAKPKTFSGLAGIGDLIVTCTSMHSRNRRAGILIGKGKSLEEALKEVAMVVEGVNTTKAAYHMAKKMNVEMPITNQAYEVLFNGKDARQAVVDLMMRDKKLENV</sequence>
<evidence type="ECO:0000313" key="21">
    <source>
        <dbReference type="Proteomes" id="UP000036923"/>
    </source>
</evidence>
<keyword evidence="21" id="KW-1185">Reference proteome</keyword>
<evidence type="ECO:0000256" key="6">
    <source>
        <dbReference type="ARBA" id="ARBA00023098"/>
    </source>
</evidence>
<evidence type="ECO:0000256" key="4">
    <source>
        <dbReference type="ARBA" id="ARBA00023002"/>
    </source>
</evidence>
<feature type="binding site" evidence="16">
    <location>
        <begin position="9"/>
        <end position="14"/>
    </location>
    <ligand>
        <name>NAD(+)</name>
        <dbReference type="ChEBI" id="CHEBI:57540"/>
    </ligand>
</feature>
<dbReference type="InterPro" id="IPR006109">
    <property type="entry name" value="G3P_DH_NAD-dep_C"/>
</dbReference>
<dbReference type="SUPFAM" id="SSF48179">
    <property type="entry name" value="6-phosphogluconate dehydrogenase C-terminal domain-like"/>
    <property type="match status" value="1"/>
</dbReference>
<keyword evidence="13" id="KW-0547">Nucleotide-binding</keyword>
<comment type="catalytic activity">
    <reaction evidence="9">
        <text>sn-glycerol 3-phosphate + NADP(+) = dihydroxyacetone phosphate + NADPH + H(+)</text>
        <dbReference type="Rhea" id="RHEA:11096"/>
        <dbReference type="ChEBI" id="CHEBI:15378"/>
        <dbReference type="ChEBI" id="CHEBI:57597"/>
        <dbReference type="ChEBI" id="CHEBI:57642"/>
        <dbReference type="ChEBI" id="CHEBI:57783"/>
        <dbReference type="ChEBI" id="CHEBI:58349"/>
        <dbReference type="EC" id="1.1.1.94"/>
    </reaction>
    <physiologicalReaction direction="right-to-left" evidence="9">
        <dbReference type="Rhea" id="RHEA:11098"/>
    </physiologicalReaction>
</comment>
<feature type="binding site" evidence="13">
    <location>
        <position position="137"/>
    </location>
    <ligand>
        <name>sn-glycerol 3-phosphate</name>
        <dbReference type="ChEBI" id="CHEBI:57597"/>
    </ligand>
</feature>
<feature type="binding site" evidence="13">
    <location>
        <position position="135"/>
    </location>
    <ligand>
        <name>sn-glycerol 3-phosphate</name>
        <dbReference type="ChEBI" id="CHEBI:57597"/>
    </ligand>
</feature>
<dbReference type="eggNOG" id="COG0240">
    <property type="taxonomic scope" value="Bacteria"/>
</dbReference>
<dbReference type="InterPro" id="IPR011128">
    <property type="entry name" value="G3P_DH_NAD-dep_N"/>
</dbReference>
<dbReference type="GO" id="GO:0006650">
    <property type="term" value="P:glycerophospholipid metabolic process"/>
    <property type="evidence" value="ECO:0007669"/>
    <property type="project" value="UniProtKB-UniRule"/>
</dbReference>
<proteinExistence type="inferred from homology"/>
<dbReference type="GO" id="GO:0141153">
    <property type="term" value="F:glycerol-3-phosphate dehydrogenase (NADP+) activity"/>
    <property type="evidence" value="ECO:0007669"/>
    <property type="project" value="RHEA"/>
</dbReference>
<keyword evidence="6 13" id="KW-0443">Lipid metabolism</keyword>
<feature type="binding site" evidence="16">
    <location>
        <position position="33"/>
    </location>
    <ligand>
        <name>NAD(+)</name>
        <dbReference type="ChEBI" id="CHEBI:57540"/>
    </ligand>
</feature>
<dbReference type="GO" id="GO:0046167">
    <property type="term" value="P:glycerol-3-phosphate biosynthetic process"/>
    <property type="evidence" value="ECO:0007669"/>
    <property type="project" value="UniProtKB-UniRule"/>
</dbReference>
<feature type="binding site" evidence="13">
    <location>
        <position position="280"/>
    </location>
    <ligand>
        <name>NADPH</name>
        <dbReference type="ChEBI" id="CHEBI:57783"/>
    </ligand>
</feature>
<evidence type="ECO:0000256" key="9">
    <source>
        <dbReference type="ARBA" id="ARBA00052716"/>
    </source>
</evidence>
<keyword evidence="7 13" id="KW-0594">Phospholipid biosynthesis</keyword>
<dbReference type="InterPro" id="IPR036291">
    <property type="entry name" value="NAD(P)-bd_dom_sf"/>
</dbReference>
<evidence type="ECO:0000256" key="10">
    <source>
        <dbReference type="ARBA" id="ARBA00066687"/>
    </source>
</evidence>
<evidence type="ECO:0000256" key="1">
    <source>
        <dbReference type="ARBA" id="ARBA00011009"/>
    </source>
</evidence>
<feature type="binding site" evidence="15">
    <location>
        <position position="107"/>
    </location>
    <ligand>
        <name>substrate</name>
    </ligand>
</feature>
<dbReference type="Gene3D" id="1.10.1040.10">
    <property type="entry name" value="N-(1-d-carboxylethyl)-l-norvaline Dehydrogenase, domain 2"/>
    <property type="match status" value="1"/>
</dbReference>
<comment type="catalytic activity">
    <reaction evidence="13">
        <text>sn-glycerol 3-phosphate + NAD(+) = dihydroxyacetone phosphate + NADH + H(+)</text>
        <dbReference type="Rhea" id="RHEA:11092"/>
        <dbReference type="ChEBI" id="CHEBI:15378"/>
        <dbReference type="ChEBI" id="CHEBI:57540"/>
        <dbReference type="ChEBI" id="CHEBI:57597"/>
        <dbReference type="ChEBI" id="CHEBI:57642"/>
        <dbReference type="ChEBI" id="CHEBI:57945"/>
        <dbReference type="EC" id="1.1.1.94"/>
    </reaction>
</comment>